<organism evidence="3 4">
    <name type="scientific">Bicyclus anynana</name>
    <name type="common">Squinting bush brown butterfly</name>
    <dbReference type="NCBI Taxonomy" id="110368"/>
    <lineage>
        <taxon>Eukaryota</taxon>
        <taxon>Metazoa</taxon>
        <taxon>Ecdysozoa</taxon>
        <taxon>Arthropoda</taxon>
        <taxon>Hexapoda</taxon>
        <taxon>Insecta</taxon>
        <taxon>Pterygota</taxon>
        <taxon>Neoptera</taxon>
        <taxon>Endopterygota</taxon>
        <taxon>Lepidoptera</taxon>
        <taxon>Glossata</taxon>
        <taxon>Ditrysia</taxon>
        <taxon>Papilionoidea</taxon>
        <taxon>Nymphalidae</taxon>
        <taxon>Satyrinae</taxon>
        <taxon>Satyrini</taxon>
        <taxon>Mycalesina</taxon>
        <taxon>Bicyclus</taxon>
    </lineage>
</organism>
<dbReference type="InterPro" id="IPR036179">
    <property type="entry name" value="Ig-like_dom_sf"/>
</dbReference>
<feature type="chain" id="PRO_5047003212" evidence="1">
    <location>
        <begin position="19"/>
        <end position="283"/>
    </location>
</feature>
<dbReference type="GeneID" id="112049789"/>
<dbReference type="Gene3D" id="2.60.40.10">
    <property type="entry name" value="Immunoglobulins"/>
    <property type="match status" value="1"/>
</dbReference>
<proteinExistence type="predicted"/>
<dbReference type="RefSeq" id="XP_052740169.1">
    <property type="nucleotide sequence ID" value="XM_052884209.1"/>
</dbReference>
<evidence type="ECO:0000259" key="2">
    <source>
        <dbReference type="PROSITE" id="PS50835"/>
    </source>
</evidence>
<dbReference type="SUPFAM" id="SSF48726">
    <property type="entry name" value="Immunoglobulin"/>
    <property type="match status" value="1"/>
</dbReference>
<dbReference type="InterPro" id="IPR007110">
    <property type="entry name" value="Ig-like_dom"/>
</dbReference>
<reference evidence="4" key="1">
    <citation type="submission" date="2025-08" db="UniProtKB">
        <authorList>
            <consortium name="RefSeq"/>
        </authorList>
    </citation>
    <scope>IDENTIFICATION</scope>
</reference>
<name>A0ABM3LM92_BICAN</name>
<dbReference type="PANTHER" id="PTHR21261:SF15">
    <property type="entry name" value="BEATEN PATH IIIA, ISOFORM D-RELATED"/>
    <property type="match status" value="1"/>
</dbReference>
<gene>
    <name evidence="4" type="primary">LOC112049789</name>
</gene>
<dbReference type="PROSITE" id="PS50835">
    <property type="entry name" value="IG_LIKE"/>
    <property type="match status" value="1"/>
</dbReference>
<accession>A0ABM3LM92</accession>
<protein>
    <submittedName>
        <fullName evidence="4">Uncharacterized protein LOC112049789</fullName>
    </submittedName>
</protein>
<dbReference type="PANTHER" id="PTHR21261">
    <property type="entry name" value="BEAT PROTEIN"/>
    <property type="match status" value="1"/>
</dbReference>
<keyword evidence="1" id="KW-0732">Signal</keyword>
<evidence type="ECO:0000313" key="3">
    <source>
        <dbReference type="Proteomes" id="UP001652582"/>
    </source>
</evidence>
<sequence>MKMVVLIVLGVLIARTVCHTITLLDVPRWADPRVEAELRCFYAKQPLDPPLHSVKWYRGTHEIFRYTPQEYESRAFNTSGVSVTNSSCDGAACAVSVRPEPGTAKYTCEVSSEGPRFAVDRRSTNMTLAVLPEYDPLITGLPTYVNAGEQALVNCTSDHSLPAAMLDWFVDSEPQEDPVITGVTHVSGADGDGLRASWRTLHVYPDDYATHRGFLALECRATLPTRPPNVRSMAVRLYVESRPHISSPMLSKTSKSSATRLRCVCVLWTLMLLARRRVPLLVQ</sequence>
<dbReference type="Proteomes" id="UP001652582">
    <property type="component" value="Chromosome 11"/>
</dbReference>
<keyword evidence="3" id="KW-1185">Reference proteome</keyword>
<dbReference type="InterPro" id="IPR013783">
    <property type="entry name" value="Ig-like_fold"/>
</dbReference>
<evidence type="ECO:0000256" key="1">
    <source>
        <dbReference type="SAM" id="SignalP"/>
    </source>
</evidence>
<evidence type="ECO:0000313" key="4">
    <source>
        <dbReference type="RefSeq" id="XP_052740169.1"/>
    </source>
</evidence>
<feature type="domain" description="Ig-like" evidence="2">
    <location>
        <begin position="38"/>
        <end position="127"/>
    </location>
</feature>
<feature type="signal peptide" evidence="1">
    <location>
        <begin position="1"/>
        <end position="18"/>
    </location>
</feature>